<feature type="domain" description="Core-binding (CB)" evidence="8">
    <location>
        <begin position="65"/>
        <end position="144"/>
    </location>
</feature>
<dbReference type="Gene3D" id="1.10.443.10">
    <property type="entry name" value="Intergrase catalytic core"/>
    <property type="match status" value="1"/>
</dbReference>
<evidence type="ECO:0000256" key="4">
    <source>
        <dbReference type="ARBA" id="ARBA00023172"/>
    </source>
</evidence>
<dbReference type="InterPro" id="IPR013762">
    <property type="entry name" value="Integrase-like_cat_sf"/>
</dbReference>
<evidence type="ECO:0000256" key="3">
    <source>
        <dbReference type="ARBA" id="ARBA00023125"/>
    </source>
</evidence>
<dbReference type="GO" id="GO:0006310">
    <property type="term" value="P:DNA recombination"/>
    <property type="evidence" value="ECO:0007669"/>
    <property type="project" value="UniProtKB-KW"/>
</dbReference>
<dbReference type="InterPro" id="IPR044068">
    <property type="entry name" value="CB"/>
</dbReference>
<keyword evidence="4" id="KW-0233">DNA recombination</keyword>
<dbReference type="EMBL" id="CP023699">
    <property type="protein sequence ID" value="QEU92852.1"/>
    <property type="molecule type" value="Genomic_DNA"/>
</dbReference>
<dbReference type="GO" id="GO:0006355">
    <property type="term" value="P:regulation of DNA-templated transcription"/>
    <property type="evidence" value="ECO:0007669"/>
    <property type="project" value="InterPro"/>
</dbReference>
<dbReference type="SUPFAM" id="SSF47413">
    <property type="entry name" value="lambda repressor-like DNA-binding domains"/>
    <property type="match status" value="1"/>
</dbReference>
<keyword evidence="3 5" id="KW-0238">DNA-binding</keyword>
<dbReference type="GO" id="GO:0015074">
    <property type="term" value="P:DNA integration"/>
    <property type="evidence" value="ECO:0007669"/>
    <property type="project" value="UniProtKB-KW"/>
</dbReference>
<reference evidence="9 10" key="1">
    <citation type="submission" date="2017-09" db="EMBL/GenBank/DDBJ databases">
        <authorList>
            <person name="Lee N."/>
            <person name="Cho B.-K."/>
        </authorList>
    </citation>
    <scope>NUCLEOTIDE SEQUENCE [LARGE SCALE GENOMIC DNA]</scope>
    <source>
        <strain evidence="9 10">ATCC 12853</strain>
    </source>
</reference>
<accession>A0A5J6GE99</accession>
<keyword evidence="2" id="KW-0229">DNA integration</keyword>
<comment type="similarity">
    <text evidence="1">Belongs to the 'phage' integrase family.</text>
</comment>
<keyword evidence="10" id="KW-1185">Reference proteome</keyword>
<dbReference type="Proteomes" id="UP000325529">
    <property type="component" value="Chromosome"/>
</dbReference>
<dbReference type="PROSITE" id="PS50932">
    <property type="entry name" value="HTH_LACI_2"/>
    <property type="match status" value="1"/>
</dbReference>
<dbReference type="PANTHER" id="PTHR30629">
    <property type="entry name" value="PROPHAGE INTEGRASE"/>
    <property type="match status" value="1"/>
</dbReference>
<proteinExistence type="inferred from homology"/>
<protein>
    <submittedName>
        <fullName evidence="9">LacI family DNA-binding transcriptional regulator</fullName>
    </submittedName>
</protein>
<feature type="region of interest" description="Disordered" evidence="6">
    <location>
        <begin position="150"/>
        <end position="172"/>
    </location>
</feature>
<dbReference type="InterPro" id="IPR000843">
    <property type="entry name" value="HTH_LacI"/>
</dbReference>
<dbReference type="PANTHER" id="PTHR30629:SF2">
    <property type="entry name" value="PROPHAGE INTEGRASE INTS-RELATED"/>
    <property type="match status" value="1"/>
</dbReference>
<dbReference type="KEGG" id="ska:CP970_19785"/>
<evidence type="ECO:0000313" key="10">
    <source>
        <dbReference type="Proteomes" id="UP000325529"/>
    </source>
</evidence>
<evidence type="ECO:0000256" key="1">
    <source>
        <dbReference type="ARBA" id="ARBA00008857"/>
    </source>
</evidence>
<feature type="compositionally biased region" description="Basic residues" evidence="6">
    <location>
        <begin position="155"/>
        <end position="169"/>
    </location>
</feature>
<organism evidence="9 10">
    <name type="scientific">Streptomyces kanamyceticus</name>
    <dbReference type="NCBI Taxonomy" id="1967"/>
    <lineage>
        <taxon>Bacteria</taxon>
        <taxon>Bacillati</taxon>
        <taxon>Actinomycetota</taxon>
        <taxon>Actinomycetes</taxon>
        <taxon>Kitasatosporales</taxon>
        <taxon>Streptomycetaceae</taxon>
        <taxon>Streptomyces</taxon>
    </lineage>
</organism>
<dbReference type="InterPro" id="IPR050808">
    <property type="entry name" value="Phage_Integrase"/>
</dbReference>
<dbReference type="GO" id="GO:0003677">
    <property type="term" value="F:DNA binding"/>
    <property type="evidence" value="ECO:0007669"/>
    <property type="project" value="UniProtKB-UniRule"/>
</dbReference>
<dbReference type="PROSITE" id="PS00356">
    <property type="entry name" value="HTH_LACI_1"/>
    <property type="match status" value="1"/>
</dbReference>
<dbReference type="Gene3D" id="1.10.150.130">
    <property type="match status" value="1"/>
</dbReference>
<dbReference type="OrthoDB" id="4529782at2"/>
<dbReference type="RefSeq" id="WP_055548617.1">
    <property type="nucleotide sequence ID" value="NZ_CP023699.1"/>
</dbReference>
<dbReference type="Gene3D" id="1.10.260.40">
    <property type="entry name" value="lambda repressor-like DNA-binding domains"/>
    <property type="match status" value="1"/>
</dbReference>
<dbReference type="InterPro" id="IPR010998">
    <property type="entry name" value="Integrase_recombinase_N"/>
</dbReference>
<dbReference type="PROSITE" id="PS51900">
    <property type="entry name" value="CB"/>
    <property type="match status" value="1"/>
</dbReference>
<evidence type="ECO:0000259" key="8">
    <source>
        <dbReference type="PROSITE" id="PS51900"/>
    </source>
</evidence>
<dbReference type="InterPro" id="IPR010982">
    <property type="entry name" value="Lambda_DNA-bd_dom_sf"/>
</dbReference>
<dbReference type="Pfam" id="PF00356">
    <property type="entry name" value="LacI"/>
    <property type="match status" value="1"/>
</dbReference>
<dbReference type="Pfam" id="PF00589">
    <property type="entry name" value="Phage_integrase"/>
    <property type="match status" value="1"/>
</dbReference>
<dbReference type="AlphaFoldDB" id="A0A5J6GE99"/>
<dbReference type="SUPFAM" id="SSF56349">
    <property type="entry name" value="DNA breaking-rejoining enzymes"/>
    <property type="match status" value="2"/>
</dbReference>
<evidence type="ECO:0000256" key="2">
    <source>
        <dbReference type="ARBA" id="ARBA00022908"/>
    </source>
</evidence>
<evidence type="ECO:0000313" key="9">
    <source>
        <dbReference type="EMBL" id="QEU92852.1"/>
    </source>
</evidence>
<sequence>MGYGEKRGDYYRGRYWIAPGVLRTVEDANGNTIRYSTKREAAKAANDLEAKVREVGYRDPDAGKETFGEYVNRWYEAQELASSTMQNYKHHIEEHLLPEFEDKAIADIKPTDVGVWEKKERKLYAVSSVKTWHGTLHLILSDAVEEGLRDSNPATKRRGRGKRAGRSRNRGPEKVVTDALGILLIAERASLLSGRDDEFVASVLKGYTGMRWGEIVGLEREFVRPTSVRVEWQLYELDSGEFERCPPKDDSYRTVDTPAWLSGLVTGHIGRTDSSPCACHELSYVFRGHGPANGAARQVGAKLVDVARRADVSAATVSNVLNRPDMVAEGRRVRVEKAIAELGYVRTGQSGETAAHWRRTGFATWLFQPAATGWYPKKAPQEARPVPVMADPWPGVPARGRNASGRADVCWLPIARGLTPHGLRHTHKTVMEELGTPPKLMDERMGHEDGSVQARYTHITARMRNRLMEQLTVQWEEALDARLAMHPRSPVRVLDALLRARLG</sequence>
<evidence type="ECO:0000256" key="5">
    <source>
        <dbReference type="PROSITE-ProRule" id="PRU01248"/>
    </source>
</evidence>
<evidence type="ECO:0000259" key="7">
    <source>
        <dbReference type="PROSITE" id="PS50932"/>
    </source>
</evidence>
<name>A0A5J6GE99_STRKN</name>
<dbReference type="Pfam" id="PF14659">
    <property type="entry name" value="Phage_int_SAM_3"/>
    <property type="match status" value="1"/>
</dbReference>
<dbReference type="SMART" id="SM00354">
    <property type="entry name" value="HTH_LACI"/>
    <property type="match status" value="1"/>
</dbReference>
<dbReference type="InterPro" id="IPR002104">
    <property type="entry name" value="Integrase_catalytic"/>
</dbReference>
<dbReference type="InterPro" id="IPR011010">
    <property type="entry name" value="DNA_brk_join_enz"/>
</dbReference>
<gene>
    <name evidence="9" type="ORF">CP970_19785</name>
</gene>
<feature type="domain" description="HTH lacI-type" evidence="7">
    <location>
        <begin position="301"/>
        <end position="355"/>
    </location>
</feature>
<dbReference type="InterPro" id="IPR004107">
    <property type="entry name" value="Integrase_SAM-like_N"/>
</dbReference>
<dbReference type="CDD" id="cd01392">
    <property type="entry name" value="HTH_LacI"/>
    <property type="match status" value="1"/>
</dbReference>
<evidence type="ECO:0000256" key="6">
    <source>
        <dbReference type="SAM" id="MobiDB-lite"/>
    </source>
</evidence>